<comment type="caution">
    <text evidence="4">The sequence shown here is derived from an EMBL/GenBank/DDBJ whole genome shotgun (WGS) entry which is preliminary data.</text>
</comment>
<evidence type="ECO:0000313" key="4">
    <source>
        <dbReference type="EMBL" id="CAG5118766.1"/>
    </source>
</evidence>
<evidence type="ECO:0000256" key="2">
    <source>
        <dbReference type="ARBA" id="ARBA00023043"/>
    </source>
</evidence>
<keyword evidence="5" id="KW-1185">Reference proteome</keyword>
<keyword evidence="2 3" id="KW-0040">ANK repeat</keyword>
<dbReference type="Pfam" id="PF12796">
    <property type="entry name" value="Ank_2"/>
    <property type="match status" value="1"/>
</dbReference>
<gene>
    <name evidence="4" type="ORF">CUNI_LOCUS4324</name>
</gene>
<evidence type="ECO:0000256" key="1">
    <source>
        <dbReference type="ARBA" id="ARBA00022737"/>
    </source>
</evidence>
<feature type="non-terminal residue" evidence="4">
    <location>
        <position position="1"/>
    </location>
</feature>
<keyword evidence="1" id="KW-0677">Repeat</keyword>
<proteinExistence type="predicted"/>
<dbReference type="Proteomes" id="UP000678393">
    <property type="component" value="Unassembled WGS sequence"/>
</dbReference>
<accession>A0A8S3YWY4</accession>
<name>A0A8S3YWY4_9EUPU</name>
<dbReference type="PROSITE" id="PS50088">
    <property type="entry name" value="ANK_REPEAT"/>
    <property type="match status" value="1"/>
</dbReference>
<protein>
    <submittedName>
        <fullName evidence="4">Uncharacterized protein</fullName>
    </submittedName>
</protein>
<evidence type="ECO:0000256" key="3">
    <source>
        <dbReference type="PROSITE-ProRule" id="PRU00023"/>
    </source>
</evidence>
<reference evidence="4" key="1">
    <citation type="submission" date="2021-04" db="EMBL/GenBank/DDBJ databases">
        <authorList>
            <consortium name="Molecular Ecology Group"/>
        </authorList>
    </citation>
    <scope>NUCLEOTIDE SEQUENCE</scope>
</reference>
<dbReference type="InterPro" id="IPR002110">
    <property type="entry name" value="Ankyrin_rpt"/>
</dbReference>
<dbReference type="PANTHER" id="PTHR24198:SF165">
    <property type="entry name" value="ANKYRIN REPEAT-CONTAINING PROTEIN-RELATED"/>
    <property type="match status" value="1"/>
</dbReference>
<dbReference type="EMBL" id="CAJHNH020000604">
    <property type="protein sequence ID" value="CAG5118766.1"/>
    <property type="molecule type" value="Genomic_DNA"/>
</dbReference>
<dbReference type="SUPFAM" id="SSF48403">
    <property type="entry name" value="Ankyrin repeat"/>
    <property type="match status" value="2"/>
</dbReference>
<dbReference type="SMART" id="SM00248">
    <property type="entry name" value="ANK"/>
    <property type="match status" value="5"/>
</dbReference>
<dbReference type="PANTHER" id="PTHR24198">
    <property type="entry name" value="ANKYRIN REPEAT AND PROTEIN KINASE DOMAIN-CONTAINING PROTEIN"/>
    <property type="match status" value="1"/>
</dbReference>
<organism evidence="4 5">
    <name type="scientific">Candidula unifasciata</name>
    <dbReference type="NCBI Taxonomy" id="100452"/>
    <lineage>
        <taxon>Eukaryota</taxon>
        <taxon>Metazoa</taxon>
        <taxon>Spiralia</taxon>
        <taxon>Lophotrochozoa</taxon>
        <taxon>Mollusca</taxon>
        <taxon>Gastropoda</taxon>
        <taxon>Heterobranchia</taxon>
        <taxon>Euthyneura</taxon>
        <taxon>Panpulmonata</taxon>
        <taxon>Eupulmonata</taxon>
        <taxon>Stylommatophora</taxon>
        <taxon>Helicina</taxon>
        <taxon>Helicoidea</taxon>
        <taxon>Geomitridae</taxon>
        <taxon>Candidula</taxon>
    </lineage>
</organism>
<evidence type="ECO:0000313" key="5">
    <source>
        <dbReference type="Proteomes" id="UP000678393"/>
    </source>
</evidence>
<dbReference type="AlphaFoldDB" id="A0A8S3YWY4"/>
<feature type="repeat" description="ANK" evidence="3">
    <location>
        <begin position="81"/>
        <end position="114"/>
    </location>
</feature>
<sequence>MNLRKTSIFKVISSGSRDKILKVSRKYIKSGKNPNLRDPQTGGNILHHIAIHCHKFIDPEMLTVVYMLACANVEVDAQDHNGDTALHHVVRQRGAYRLLVALIRCGADTSIQNSAMMTAEDILQLDRPPGHEEMLHWYNKFKPGLWCALQEDKPDRKLIEKLLKSWCRLTTVKNGQLINMKARLQYDMKMMSLLKLAETYESSVNLAIALLGGQGDLVRKWIQEGLLINYDVNITDHSYQFRYPDYPEVPQCLLEATWATNCYSAVDALMDLQVNPCVLCPCAENATPLPAVFQLFSGPSRPKDLRIIHRILQHTDVSVKNYLGQTLLFQSVSSEESCDTVDFLLRQGVSISARDKLGRTARDFAQTLGRKKYIQAIDGHVIKLIKVNNFSQIEELVLGNYDHIDDITDRVGRPAIKIAKNASSKQVYELVQLRSAIQSFVKRVFRAVDEGCYEEVGKLLTCKKYAAGRDLCGRTPLLKAVLQGRRSLVTKLVSDCQFTINMQDNLGRSVLHYATLFIDDPDMLQLLRNHGANPALTDVLVWIFQGPGSYIIIKIEIQDADLDIYTFRTNFETSFREALQAANLDMVKQLITGLAENGDVNKYSHLLFECVDLCREDIAIYMILAGFRVDIWKSYSRSEASINTSSAKTDYEPYWISLKQRATETGCSRV</sequence>
<dbReference type="InterPro" id="IPR036770">
    <property type="entry name" value="Ankyrin_rpt-contain_sf"/>
</dbReference>
<dbReference type="Gene3D" id="1.25.40.20">
    <property type="entry name" value="Ankyrin repeat-containing domain"/>
    <property type="match status" value="3"/>
</dbReference>
<dbReference type="OrthoDB" id="432281at2759"/>
<dbReference type="Pfam" id="PF00023">
    <property type="entry name" value="Ank"/>
    <property type="match status" value="1"/>
</dbReference>